<feature type="coiled-coil region" evidence="1">
    <location>
        <begin position="9"/>
        <end position="57"/>
    </location>
</feature>
<reference evidence="2 3" key="1">
    <citation type="journal article" date="2021" name="Commun. Biol.">
        <title>The genome of Shorea leprosula (Dipterocarpaceae) highlights the ecological relevance of drought in aseasonal tropical rainforests.</title>
        <authorList>
            <person name="Ng K.K.S."/>
            <person name="Kobayashi M.J."/>
            <person name="Fawcett J.A."/>
            <person name="Hatakeyama M."/>
            <person name="Paape T."/>
            <person name="Ng C.H."/>
            <person name="Ang C.C."/>
            <person name="Tnah L.H."/>
            <person name="Lee C.T."/>
            <person name="Nishiyama T."/>
            <person name="Sese J."/>
            <person name="O'Brien M.J."/>
            <person name="Copetti D."/>
            <person name="Mohd Noor M.I."/>
            <person name="Ong R.C."/>
            <person name="Putra M."/>
            <person name="Sireger I.Z."/>
            <person name="Indrioko S."/>
            <person name="Kosugi Y."/>
            <person name="Izuno A."/>
            <person name="Isagi Y."/>
            <person name="Lee S.L."/>
            <person name="Shimizu K.K."/>
        </authorList>
    </citation>
    <scope>NUCLEOTIDE SEQUENCE [LARGE SCALE GENOMIC DNA]</scope>
    <source>
        <strain evidence="2">214</strain>
    </source>
</reference>
<dbReference type="Proteomes" id="UP001054252">
    <property type="component" value="Unassembled WGS sequence"/>
</dbReference>
<dbReference type="AlphaFoldDB" id="A0AAV5KJ12"/>
<evidence type="ECO:0000256" key="1">
    <source>
        <dbReference type="SAM" id="Coils"/>
    </source>
</evidence>
<organism evidence="2 3">
    <name type="scientific">Rubroshorea leprosula</name>
    <dbReference type="NCBI Taxonomy" id="152421"/>
    <lineage>
        <taxon>Eukaryota</taxon>
        <taxon>Viridiplantae</taxon>
        <taxon>Streptophyta</taxon>
        <taxon>Embryophyta</taxon>
        <taxon>Tracheophyta</taxon>
        <taxon>Spermatophyta</taxon>
        <taxon>Magnoliopsida</taxon>
        <taxon>eudicotyledons</taxon>
        <taxon>Gunneridae</taxon>
        <taxon>Pentapetalae</taxon>
        <taxon>rosids</taxon>
        <taxon>malvids</taxon>
        <taxon>Malvales</taxon>
        <taxon>Dipterocarpaceae</taxon>
        <taxon>Rubroshorea</taxon>
    </lineage>
</organism>
<dbReference type="Gene3D" id="6.10.250.370">
    <property type="match status" value="1"/>
</dbReference>
<keyword evidence="3" id="KW-1185">Reference proteome</keyword>
<sequence length="72" mass="8661">MRNQERRVSKRFMAKMEELKLEMAALDEEQSRLREGQKEVKQHFEKIRVECAQLREETNLLLQRGFVGRVQA</sequence>
<accession>A0AAV5KJ12</accession>
<dbReference type="PANTHER" id="PTHR48248:SF5">
    <property type="entry name" value="UVR DOMAIN-CONTAINING PROTEIN"/>
    <property type="match status" value="1"/>
</dbReference>
<comment type="caution">
    <text evidence="2">The sequence shown here is derived from an EMBL/GenBank/DDBJ whole genome shotgun (WGS) entry which is preliminary data.</text>
</comment>
<keyword evidence="1" id="KW-0175">Coiled coil</keyword>
<protein>
    <submittedName>
        <fullName evidence="2">Uncharacterized protein</fullName>
    </submittedName>
</protein>
<evidence type="ECO:0000313" key="3">
    <source>
        <dbReference type="Proteomes" id="UP001054252"/>
    </source>
</evidence>
<gene>
    <name evidence="2" type="ORF">SLEP1_g34185</name>
</gene>
<dbReference type="PANTHER" id="PTHR48248">
    <property type="entry name" value="UVR DOMAIN-CONTAINING PROTEIN"/>
    <property type="match status" value="1"/>
</dbReference>
<evidence type="ECO:0000313" key="2">
    <source>
        <dbReference type="EMBL" id="GKV24594.1"/>
    </source>
</evidence>
<dbReference type="EMBL" id="BPVZ01000066">
    <property type="protein sequence ID" value="GKV24594.1"/>
    <property type="molecule type" value="Genomic_DNA"/>
</dbReference>
<proteinExistence type="predicted"/>
<name>A0AAV5KJ12_9ROSI</name>